<evidence type="ECO:0000256" key="4">
    <source>
        <dbReference type="ARBA" id="ARBA00022932"/>
    </source>
</evidence>
<evidence type="ECO:0000259" key="5">
    <source>
        <dbReference type="Pfam" id="PF00136"/>
    </source>
</evidence>
<evidence type="ECO:0000313" key="6">
    <source>
        <dbReference type="EMBL" id="KAG6434948.1"/>
    </source>
</evidence>
<dbReference type="GO" id="GO:0003677">
    <property type="term" value="F:DNA binding"/>
    <property type="evidence" value="ECO:0007669"/>
    <property type="project" value="InterPro"/>
</dbReference>
<dbReference type="EMBL" id="PNBA02000002">
    <property type="protein sequence ID" value="KAG6434948.1"/>
    <property type="molecule type" value="Genomic_DNA"/>
</dbReference>
<evidence type="ECO:0000256" key="2">
    <source>
        <dbReference type="ARBA" id="ARBA00022679"/>
    </source>
</evidence>
<dbReference type="InterPro" id="IPR018247">
    <property type="entry name" value="EF_Hand_1_Ca_BS"/>
</dbReference>
<sequence length="510" mass="56466">MALGESDTDSVDSVVCGKRKRGEIQETEEIDSGGCGGENAKIDSDGCCGEISKIDSGGCGGKIAKVDSGGGDIAKIDSGGGSAMKEEKETRKVLKFEDIYNLFQRYNGKMPFEDETYDPTRNDDYSSEEDGEMWEGIGNDAMVEDTEKDTCDRETILKYISQVRNSFGFDVDVRLPSWLLSYLKFLPADVSDPIYHDHVHRAARFAIEEINVDMESKTYEFVEIAKAVYVYNPGALMFLTLVVKKIEAEGAATMTLVVPIIIIIIIVDTSSSIKGRIAEELKRVSQCCSVDLCMRSTSDTESPQYGLAPWASKVGDLVCLDQSTGNCGWLQARQEIETCTEYTAANMLQTMMHESAKDIFLCDLDMDGALSDDELNEFLVKCFISPLQPAEVVAIKSLVREKLPEGTTWTLWKKFGYNDVLKFGDDCLSFPTSPDQVIASPLSRDVEYIEPQTAWFLDVFSVINLMNLRMVIFGDTDSVMVQFGVPSVEAATDLGREAAYYVSGTFIRVH</sequence>
<gene>
    <name evidence="6" type="ORF">SASPL_106593</name>
</gene>
<organism evidence="6">
    <name type="scientific">Salvia splendens</name>
    <name type="common">Scarlet sage</name>
    <dbReference type="NCBI Taxonomy" id="180675"/>
    <lineage>
        <taxon>Eukaryota</taxon>
        <taxon>Viridiplantae</taxon>
        <taxon>Streptophyta</taxon>
        <taxon>Embryophyta</taxon>
        <taxon>Tracheophyta</taxon>
        <taxon>Spermatophyta</taxon>
        <taxon>Magnoliopsida</taxon>
        <taxon>eudicotyledons</taxon>
        <taxon>Gunneridae</taxon>
        <taxon>Pentapetalae</taxon>
        <taxon>asterids</taxon>
        <taxon>lamiids</taxon>
        <taxon>Lamiales</taxon>
        <taxon>Lamiaceae</taxon>
        <taxon>Nepetoideae</taxon>
        <taxon>Mentheae</taxon>
        <taxon>Salviinae</taxon>
        <taxon>Salvia</taxon>
        <taxon>Salvia subgen. Calosphace</taxon>
        <taxon>core Calosphace</taxon>
    </lineage>
</organism>
<dbReference type="Proteomes" id="UP000298416">
    <property type="component" value="Unassembled WGS sequence"/>
</dbReference>
<keyword evidence="2" id="KW-0808">Transferase</keyword>
<keyword evidence="3" id="KW-0548">Nucleotidyltransferase</keyword>
<dbReference type="SUPFAM" id="SSF56672">
    <property type="entry name" value="DNA/RNA polymerases"/>
    <property type="match status" value="1"/>
</dbReference>
<evidence type="ECO:0000256" key="1">
    <source>
        <dbReference type="ARBA" id="ARBA00012417"/>
    </source>
</evidence>
<dbReference type="Gene3D" id="3.90.1600.10">
    <property type="entry name" value="Palm domain of DNA polymerase"/>
    <property type="match status" value="1"/>
</dbReference>
<dbReference type="InterPro" id="IPR006134">
    <property type="entry name" value="DNA-dir_DNA_pol_B_multi_dom"/>
</dbReference>
<evidence type="ECO:0000256" key="3">
    <source>
        <dbReference type="ARBA" id="ARBA00022695"/>
    </source>
</evidence>
<reference evidence="6" key="2">
    <citation type="submission" date="2020-08" db="EMBL/GenBank/DDBJ databases">
        <title>Plant Genome Project.</title>
        <authorList>
            <person name="Zhang R.-G."/>
        </authorList>
    </citation>
    <scope>NUCLEOTIDE SEQUENCE</scope>
    <source>
        <strain evidence="6">Huo1</strain>
        <tissue evidence="6">Leaf</tissue>
    </source>
</reference>
<name>A0A8X8YL83_SALSN</name>
<protein>
    <recommendedName>
        <fullName evidence="1">DNA-directed DNA polymerase</fullName>
        <ecNumber evidence="1">2.7.7.7</ecNumber>
    </recommendedName>
</protein>
<evidence type="ECO:0000313" key="7">
    <source>
        <dbReference type="Proteomes" id="UP000298416"/>
    </source>
</evidence>
<dbReference type="GO" id="GO:0000166">
    <property type="term" value="F:nucleotide binding"/>
    <property type="evidence" value="ECO:0007669"/>
    <property type="project" value="InterPro"/>
</dbReference>
<dbReference type="GO" id="GO:0003887">
    <property type="term" value="F:DNA-directed DNA polymerase activity"/>
    <property type="evidence" value="ECO:0007669"/>
    <property type="project" value="UniProtKB-KW"/>
</dbReference>
<dbReference type="InterPro" id="IPR023211">
    <property type="entry name" value="DNA_pol_palm_dom_sf"/>
</dbReference>
<keyword evidence="7" id="KW-1185">Reference proteome</keyword>
<proteinExistence type="predicted"/>
<accession>A0A8X8YL83</accession>
<reference evidence="6" key="1">
    <citation type="submission" date="2018-01" db="EMBL/GenBank/DDBJ databases">
        <authorList>
            <person name="Mao J.F."/>
        </authorList>
    </citation>
    <scope>NUCLEOTIDE SEQUENCE</scope>
    <source>
        <strain evidence="6">Huo1</strain>
        <tissue evidence="6">Leaf</tissue>
    </source>
</reference>
<dbReference type="Gene3D" id="1.10.238.10">
    <property type="entry name" value="EF-hand"/>
    <property type="match status" value="1"/>
</dbReference>
<dbReference type="Pfam" id="PF00136">
    <property type="entry name" value="DNA_pol_B"/>
    <property type="match status" value="1"/>
</dbReference>
<feature type="domain" description="DNA-directed DNA polymerase family B multifunctional" evidence="5">
    <location>
        <begin position="470"/>
        <end position="505"/>
    </location>
</feature>
<dbReference type="InterPro" id="IPR043502">
    <property type="entry name" value="DNA/RNA_pol_sf"/>
</dbReference>
<dbReference type="EC" id="2.7.7.7" evidence="1"/>
<dbReference type="AlphaFoldDB" id="A0A8X8YL83"/>
<keyword evidence="4" id="KW-0239">DNA-directed DNA polymerase</keyword>
<comment type="caution">
    <text evidence="6">The sequence shown here is derived from an EMBL/GenBank/DDBJ whole genome shotgun (WGS) entry which is preliminary data.</text>
</comment>
<dbReference type="PROSITE" id="PS00018">
    <property type="entry name" value="EF_HAND_1"/>
    <property type="match status" value="1"/>
</dbReference>